<evidence type="ECO:0000313" key="3">
    <source>
        <dbReference type="Proteomes" id="UP001597083"/>
    </source>
</evidence>
<organism evidence="2 3">
    <name type="scientific">Actinomadura adrarensis</name>
    <dbReference type="NCBI Taxonomy" id="1819600"/>
    <lineage>
        <taxon>Bacteria</taxon>
        <taxon>Bacillati</taxon>
        <taxon>Actinomycetota</taxon>
        <taxon>Actinomycetes</taxon>
        <taxon>Streptosporangiales</taxon>
        <taxon>Thermomonosporaceae</taxon>
        <taxon>Actinomadura</taxon>
    </lineage>
</organism>
<comment type="caution">
    <text evidence="2">The sequence shown here is derived from an EMBL/GenBank/DDBJ whole genome shotgun (WGS) entry which is preliminary data.</text>
</comment>
<proteinExistence type="predicted"/>
<feature type="non-terminal residue" evidence="2">
    <location>
        <position position="1"/>
    </location>
</feature>
<gene>
    <name evidence="2" type="ORF">ACFQ07_28105</name>
</gene>
<reference evidence="3" key="1">
    <citation type="journal article" date="2019" name="Int. J. Syst. Evol. Microbiol.">
        <title>The Global Catalogue of Microorganisms (GCM) 10K type strain sequencing project: providing services to taxonomists for standard genome sequencing and annotation.</title>
        <authorList>
            <consortium name="The Broad Institute Genomics Platform"/>
            <consortium name="The Broad Institute Genome Sequencing Center for Infectious Disease"/>
            <person name="Wu L."/>
            <person name="Ma J."/>
        </authorList>
    </citation>
    <scope>NUCLEOTIDE SEQUENCE [LARGE SCALE GENOMIC DNA]</scope>
    <source>
        <strain evidence="3">JCM 31696</strain>
    </source>
</reference>
<evidence type="ECO:0000313" key="2">
    <source>
        <dbReference type="EMBL" id="MFD0856135.1"/>
    </source>
</evidence>
<feature type="domain" description="Transcription regulator AsnC/Lrp ligand binding" evidence="1">
    <location>
        <begin position="2"/>
        <end position="53"/>
    </location>
</feature>
<dbReference type="InterPro" id="IPR019887">
    <property type="entry name" value="Tscrpt_reg_AsnC/Lrp_C"/>
</dbReference>
<evidence type="ECO:0000259" key="1">
    <source>
        <dbReference type="Pfam" id="PF01037"/>
    </source>
</evidence>
<sequence>AGVPEVIEAHTITGTGDMLCRVAARTNTDLQRVIDMIVAVRGVERASSVISLATQVPYRTLPLVHAAAHPETKPPHRR</sequence>
<dbReference type="EMBL" id="JBHTIR010003973">
    <property type="protein sequence ID" value="MFD0856135.1"/>
    <property type="molecule type" value="Genomic_DNA"/>
</dbReference>
<dbReference type="InterPro" id="IPR011008">
    <property type="entry name" value="Dimeric_a/b-barrel"/>
</dbReference>
<protein>
    <submittedName>
        <fullName evidence="2">Lrp/AsnC ligand binding domain-containing protein</fullName>
    </submittedName>
</protein>
<keyword evidence="3" id="KW-1185">Reference proteome</keyword>
<name>A0ABW3CPF3_9ACTN</name>
<dbReference type="Proteomes" id="UP001597083">
    <property type="component" value="Unassembled WGS sequence"/>
</dbReference>
<dbReference type="Gene3D" id="3.30.70.920">
    <property type="match status" value="1"/>
</dbReference>
<accession>A0ABW3CPF3</accession>
<dbReference type="SUPFAM" id="SSF54909">
    <property type="entry name" value="Dimeric alpha+beta barrel"/>
    <property type="match status" value="1"/>
</dbReference>
<dbReference type="Pfam" id="PF01037">
    <property type="entry name" value="AsnC_trans_reg"/>
    <property type="match status" value="1"/>
</dbReference>